<protein>
    <recommendedName>
        <fullName evidence="5">F420-non-reducing hydrogenase iron-sulfur subunit D domain-containing protein</fullName>
    </recommendedName>
</protein>
<organism evidence="6 7">
    <name type="scientific">Candidatus Lokiarchaeum ossiferum</name>
    <dbReference type="NCBI Taxonomy" id="2951803"/>
    <lineage>
        <taxon>Archaea</taxon>
        <taxon>Promethearchaeati</taxon>
        <taxon>Promethearchaeota</taxon>
        <taxon>Promethearchaeia</taxon>
        <taxon>Promethearchaeales</taxon>
        <taxon>Promethearchaeaceae</taxon>
        <taxon>Candidatus Lokiarchaeum</taxon>
    </lineage>
</organism>
<dbReference type="Proteomes" id="UP001208689">
    <property type="component" value="Chromosome"/>
</dbReference>
<proteinExistence type="predicted"/>
<keyword evidence="7" id="KW-1185">Reference proteome</keyword>
<evidence type="ECO:0000256" key="1">
    <source>
        <dbReference type="ARBA" id="ARBA00022723"/>
    </source>
</evidence>
<keyword evidence="1" id="KW-0479">Metal-binding</keyword>
<evidence type="ECO:0000313" key="6">
    <source>
        <dbReference type="EMBL" id="UYP48334.1"/>
    </source>
</evidence>
<evidence type="ECO:0000256" key="2">
    <source>
        <dbReference type="ARBA" id="ARBA00023002"/>
    </source>
</evidence>
<accession>A0ABY6I0I7</accession>
<dbReference type="InterPro" id="IPR003813">
    <property type="entry name" value="MvhD/FlpD"/>
</dbReference>
<evidence type="ECO:0000313" key="7">
    <source>
        <dbReference type="Proteomes" id="UP001208689"/>
    </source>
</evidence>
<feature type="domain" description="F420-non-reducing hydrogenase iron-sulfur subunit D" evidence="5">
    <location>
        <begin position="2"/>
        <end position="56"/>
    </location>
</feature>
<evidence type="ECO:0000259" key="5">
    <source>
        <dbReference type="Pfam" id="PF02662"/>
    </source>
</evidence>
<dbReference type="Pfam" id="PF02662">
    <property type="entry name" value="FlpD"/>
    <property type="match status" value="1"/>
</dbReference>
<name>A0ABY6I0I7_9ARCH</name>
<sequence length="81" mass="9171">MNGNEYAQKLVQYLKTIMHTIGLEPDRLKMIFISAAEGERFRQLAVEMDNTVRRLGPSKLRMHQIDAAAKAAAKKAKKKTV</sequence>
<keyword evidence="4" id="KW-0411">Iron-sulfur</keyword>
<keyword evidence="2" id="KW-0560">Oxidoreductase</keyword>
<keyword evidence="3" id="KW-0408">Iron</keyword>
<dbReference type="EMBL" id="CP104013">
    <property type="protein sequence ID" value="UYP48334.1"/>
    <property type="molecule type" value="Genomic_DNA"/>
</dbReference>
<evidence type="ECO:0000256" key="4">
    <source>
        <dbReference type="ARBA" id="ARBA00023014"/>
    </source>
</evidence>
<evidence type="ECO:0000256" key="3">
    <source>
        <dbReference type="ARBA" id="ARBA00023004"/>
    </source>
</evidence>
<gene>
    <name evidence="6" type="ORF">NEF87_004619</name>
</gene>
<reference evidence="6" key="1">
    <citation type="submission" date="2022-09" db="EMBL/GenBank/DDBJ databases">
        <title>Actin cytoskeleton and complex cell architecture in an #Asgard archaeon.</title>
        <authorList>
            <person name="Ponce Toledo R.I."/>
            <person name="Schleper C."/>
            <person name="Rodrigues Oliveira T."/>
            <person name="Wollweber F."/>
            <person name="Xu J."/>
            <person name="Rittmann S."/>
            <person name="Klingl A."/>
            <person name="Pilhofer M."/>
        </authorList>
    </citation>
    <scope>NUCLEOTIDE SEQUENCE</scope>
    <source>
        <strain evidence="6">B-35</strain>
    </source>
</reference>